<evidence type="ECO:0000313" key="1">
    <source>
        <dbReference type="EMBL" id="KFG25631.1"/>
    </source>
</evidence>
<organism evidence="1 2">
    <name type="scientific">Nematocida ausubeli (strain ATCC PRA-371 / ERTm2)</name>
    <name type="common">Nematode killer fungus</name>
    <dbReference type="NCBI Taxonomy" id="1913371"/>
    <lineage>
        <taxon>Eukaryota</taxon>
        <taxon>Fungi</taxon>
        <taxon>Fungi incertae sedis</taxon>
        <taxon>Microsporidia</taxon>
        <taxon>Nematocida</taxon>
    </lineage>
</organism>
<evidence type="ECO:0008006" key="3">
    <source>
        <dbReference type="Google" id="ProtNLM"/>
    </source>
</evidence>
<comment type="caution">
    <text evidence="1">The sequence shown here is derived from an EMBL/GenBank/DDBJ whole genome shotgun (WGS) entry which is preliminary data.</text>
</comment>
<dbReference type="RefSeq" id="XP_052904186.1">
    <property type="nucleotide sequence ID" value="XM_053049236.1"/>
</dbReference>
<dbReference type="GeneID" id="77676582"/>
<protein>
    <recommendedName>
        <fullName evidence="3">EF-hand domain-containing protein</fullName>
    </recommendedName>
</protein>
<dbReference type="AlphaFoldDB" id="A0A086J0G3"/>
<dbReference type="SUPFAM" id="SSF47473">
    <property type="entry name" value="EF-hand"/>
    <property type="match status" value="1"/>
</dbReference>
<reference evidence="1 2" key="1">
    <citation type="journal article" date="2014" name="Genome Announc.">
        <title>Genome Sequence of the Microsporidian Species Nematocida sp1 Strain ERTm6 (ATCC PRA-372).</title>
        <authorList>
            <person name="Bakowski M.A."/>
            <person name="Priest M."/>
            <person name="Young S."/>
            <person name="Cuomo C.A."/>
            <person name="Troemel E.R."/>
        </authorList>
    </citation>
    <scope>NUCLEOTIDE SEQUENCE [LARGE SCALE GENOMIC DNA]</scope>
    <source>
        <strain evidence="1 2">ERTm6</strain>
    </source>
</reference>
<accession>A0A086J0G3</accession>
<name>A0A086J0G3_NEMA1</name>
<dbReference type="HOGENOM" id="CLU_2498388_0_0_1"/>
<dbReference type="Proteomes" id="UP000054524">
    <property type="component" value="Unassembled WGS sequence"/>
</dbReference>
<sequence>MTYVSTQKPDAPVEQSMSLEELKQGLLEITPKGTERISRSELIKIITTMGDKLTLTEATQVLSLIPTVNGVIEISSLIDKLHGTFE</sequence>
<proteinExistence type="predicted"/>
<dbReference type="EMBL" id="AKIJ01000004">
    <property type="protein sequence ID" value="KFG25631.1"/>
    <property type="molecule type" value="Genomic_DNA"/>
</dbReference>
<dbReference type="OrthoDB" id="26525at2759"/>
<evidence type="ECO:0000313" key="2">
    <source>
        <dbReference type="Proteomes" id="UP000054524"/>
    </source>
</evidence>
<keyword evidence="2" id="KW-1185">Reference proteome</keyword>
<dbReference type="InterPro" id="IPR011992">
    <property type="entry name" value="EF-hand-dom_pair"/>
</dbReference>
<gene>
    <name evidence="1" type="ORF">NESG_01609</name>
</gene>